<feature type="transmembrane region" description="Helical" evidence="6">
    <location>
        <begin position="109"/>
        <end position="128"/>
    </location>
</feature>
<organism evidence="7 8">
    <name type="scientific">Strongyloides stercoralis</name>
    <name type="common">Threadworm</name>
    <dbReference type="NCBI Taxonomy" id="6248"/>
    <lineage>
        <taxon>Eukaryota</taxon>
        <taxon>Metazoa</taxon>
        <taxon>Ecdysozoa</taxon>
        <taxon>Nematoda</taxon>
        <taxon>Chromadorea</taxon>
        <taxon>Rhabditida</taxon>
        <taxon>Tylenchina</taxon>
        <taxon>Panagrolaimomorpha</taxon>
        <taxon>Strongyloidoidea</taxon>
        <taxon>Strongyloididae</taxon>
        <taxon>Strongyloides</taxon>
    </lineage>
</organism>
<accession>A0AAF5D4Q4</accession>
<evidence type="ECO:0000313" key="8">
    <source>
        <dbReference type="WBParaSite" id="TCONS_00005698.p1"/>
    </source>
</evidence>
<feature type="compositionally biased region" description="Pro residues" evidence="5">
    <location>
        <begin position="70"/>
        <end position="79"/>
    </location>
</feature>
<evidence type="ECO:0000256" key="5">
    <source>
        <dbReference type="SAM" id="MobiDB-lite"/>
    </source>
</evidence>
<feature type="region of interest" description="Disordered" evidence="5">
    <location>
        <begin position="30"/>
        <end position="79"/>
    </location>
</feature>
<evidence type="ECO:0000256" key="2">
    <source>
        <dbReference type="ARBA" id="ARBA00022692"/>
    </source>
</evidence>
<keyword evidence="7" id="KW-1185">Reference proteome</keyword>
<protein>
    <submittedName>
        <fullName evidence="8">MARVEL domain-containing protein</fullName>
    </submittedName>
</protein>
<feature type="transmembrane region" description="Helical" evidence="6">
    <location>
        <begin position="173"/>
        <end position="191"/>
    </location>
</feature>
<evidence type="ECO:0000256" key="1">
    <source>
        <dbReference type="ARBA" id="ARBA00004141"/>
    </source>
</evidence>
<dbReference type="WBParaSite" id="TCONS_00005698.p1">
    <property type="protein sequence ID" value="TCONS_00005698.p1"/>
    <property type="gene ID" value="XLOC_003947"/>
</dbReference>
<dbReference type="Pfam" id="PF04103">
    <property type="entry name" value="CD20"/>
    <property type="match status" value="1"/>
</dbReference>
<dbReference type="InterPro" id="IPR007237">
    <property type="entry name" value="CD20-like"/>
</dbReference>
<dbReference type="GO" id="GO:0016020">
    <property type="term" value="C:membrane"/>
    <property type="evidence" value="ECO:0007669"/>
    <property type="project" value="UniProtKB-SubCell"/>
</dbReference>
<keyword evidence="2 6" id="KW-0812">Transmembrane</keyword>
<evidence type="ECO:0000256" key="6">
    <source>
        <dbReference type="SAM" id="Phobius"/>
    </source>
</evidence>
<name>A0AAF5D4Q4_STRER</name>
<feature type="compositionally biased region" description="Polar residues" evidence="5">
    <location>
        <begin position="33"/>
        <end position="48"/>
    </location>
</feature>
<feature type="transmembrane region" description="Helical" evidence="6">
    <location>
        <begin position="140"/>
        <end position="161"/>
    </location>
</feature>
<feature type="transmembrane region" description="Helical" evidence="6">
    <location>
        <begin position="250"/>
        <end position="270"/>
    </location>
</feature>
<sequence length="279" mass="30802">MLSSNFSISNVAMGKYNGYSRPYGYQPAPTAAPSLSVTINQNNASTNDSPPHAPSPTPYPSGGVKKTPRPNIPPPVIPSAPPDYDNDDYQVNSNPMWLDKFVRRENRGMFRLCLFEAMLALVIFSGGIWCARDTPDYCPYYSPIWTSIFYIINAIVGSVAAKRGSLKLYMSHLTLSMIALAMCIVSGIISAKNWVAVGTYTHPKISRNHAFCLIGQHDASRISYIFSHMDKYDFSGCLFSLKVGIAVNSMQFVVAAIEAFLNMLSVMLCMKRTCSSPKY</sequence>
<evidence type="ECO:0000313" key="7">
    <source>
        <dbReference type="Proteomes" id="UP000035681"/>
    </source>
</evidence>
<reference evidence="8" key="1">
    <citation type="submission" date="2024-02" db="UniProtKB">
        <authorList>
            <consortium name="WormBaseParasite"/>
        </authorList>
    </citation>
    <scope>IDENTIFICATION</scope>
</reference>
<evidence type="ECO:0000256" key="4">
    <source>
        <dbReference type="ARBA" id="ARBA00023136"/>
    </source>
</evidence>
<keyword evidence="3 6" id="KW-1133">Transmembrane helix</keyword>
<dbReference type="Proteomes" id="UP000035681">
    <property type="component" value="Unplaced"/>
</dbReference>
<evidence type="ECO:0000256" key="3">
    <source>
        <dbReference type="ARBA" id="ARBA00022989"/>
    </source>
</evidence>
<keyword evidence="4 6" id="KW-0472">Membrane</keyword>
<comment type="subcellular location">
    <subcellularLocation>
        <location evidence="1">Membrane</location>
        <topology evidence="1">Multi-pass membrane protein</topology>
    </subcellularLocation>
</comment>
<proteinExistence type="predicted"/>
<dbReference type="AlphaFoldDB" id="A0AAF5D4Q4"/>